<dbReference type="EMBL" id="JBHRSJ010000001">
    <property type="protein sequence ID" value="MFC2971013.1"/>
    <property type="molecule type" value="Genomic_DNA"/>
</dbReference>
<dbReference type="Pfam" id="PF08787">
    <property type="entry name" value="Alginate_lyase2"/>
    <property type="match status" value="1"/>
</dbReference>
<organism evidence="2 3">
    <name type="scientific">Azotobacter bryophylli</name>
    <dbReference type="NCBI Taxonomy" id="1986537"/>
    <lineage>
        <taxon>Bacteria</taxon>
        <taxon>Pseudomonadati</taxon>
        <taxon>Pseudomonadota</taxon>
        <taxon>Gammaproteobacteria</taxon>
        <taxon>Pseudomonadales</taxon>
        <taxon>Pseudomonadaceae</taxon>
        <taxon>Azotobacter</taxon>
    </lineage>
</organism>
<dbReference type="InterPro" id="IPR013320">
    <property type="entry name" value="ConA-like_dom_sf"/>
</dbReference>
<comment type="caution">
    <text evidence="2">The sequence shown here is derived from an EMBL/GenBank/DDBJ whole genome shotgun (WGS) entry which is preliminary data.</text>
</comment>
<evidence type="ECO:0000259" key="1">
    <source>
        <dbReference type="Pfam" id="PF08787"/>
    </source>
</evidence>
<dbReference type="InterPro" id="IPR014895">
    <property type="entry name" value="Alginate_lyase_2"/>
</dbReference>
<evidence type="ECO:0000313" key="2">
    <source>
        <dbReference type="EMBL" id="MFC2971013.1"/>
    </source>
</evidence>
<proteinExistence type="predicted"/>
<dbReference type="Gene3D" id="2.60.120.200">
    <property type="match status" value="1"/>
</dbReference>
<sequence length="222" mass="24482">MIELALWNLTIPVGVPATVISTQELSGGYQSDYFKSADGKVHFWAPVNGTSTKGSEYPRSELRETSADGKLRNWQYSAADNYLTASMEVNQVPSTGRLIIGQIHAYQQPKPLLKVEYLYQEATKTGNIVAKYRPAPGTDDQPVTIAQGVALNQRINYTIHLDPSGTLSVEANGKKWSTPLNSGWQSKSLYFKAGVYVQDNSGYETEAGATTFYDLKAEHRPL</sequence>
<keyword evidence="3" id="KW-1185">Reference proteome</keyword>
<keyword evidence="2" id="KW-0456">Lyase</keyword>
<accession>A0ABV7APP5</accession>
<name>A0ABV7APP5_9GAMM</name>
<evidence type="ECO:0000313" key="3">
    <source>
        <dbReference type="Proteomes" id="UP001595457"/>
    </source>
</evidence>
<dbReference type="GO" id="GO:0016829">
    <property type="term" value="F:lyase activity"/>
    <property type="evidence" value="ECO:0007669"/>
    <property type="project" value="UniProtKB-KW"/>
</dbReference>
<feature type="domain" description="Alginate lyase 2" evidence="1">
    <location>
        <begin position="3"/>
        <end position="219"/>
    </location>
</feature>
<dbReference type="RefSeq" id="WP_377812583.1">
    <property type="nucleotide sequence ID" value="NZ_JBHRSJ010000001.1"/>
</dbReference>
<dbReference type="SUPFAM" id="SSF49899">
    <property type="entry name" value="Concanavalin A-like lectins/glucanases"/>
    <property type="match status" value="1"/>
</dbReference>
<reference evidence="3" key="1">
    <citation type="journal article" date="2019" name="Int. J. Syst. Evol. Microbiol.">
        <title>The Global Catalogue of Microorganisms (GCM) 10K type strain sequencing project: providing services to taxonomists for standard genome sequencing and annotation.</title>
        <authorList>
            <consortium name="The Broad Institute Genomics Platform"/>
            <consortium name="The Broad Institute Genome Sequencing Center for Infectious Disease"/>
            <person name="Wu L."/>
            <person name="Ma J."/>
        </authorList>
    </citation>
    <scope>NUCLEOTIDE SEQUENCE [LARGE SCALE GENOMIC DNA]</scope>
    <source>
        <strain evidence="3">KCTC 62195</strain>
    </source>
</reference>
<protein>
    <submittedName>
        <fullName evidence="2">Polysaccharide lyase family 7 protein</fullName>
    </submittedName>
</protein>
<dbReference type="Proteomes" id="UP001595457">
    <property type="component" value="Unassembled WGS sequence"/>
</dbReference>
<gene>
    <name evidence="2" type="ORF">ACFOJE_02125</name>
</gene>